<dbReference type="OrthoDB" id="9795007at2"/>
<dbReference type="InterPro" id="IPR023214">
    <property type="entry name" value="HAD_sf"/>
</dbReference>
<dbReference type="InterPro" id="IPR036412">
    <property type="entry name" value="HAD-like_sf"/>
</dbReference>
<dbReference type="SFLD" id="SFLDS00003">
    <property type="entry name" value="Haloacid_Dehalogenase"/>
    <property type="match status" value="1"/>
</dbReference>
<dbReference type="PANTHER" id="PTHR47829:SF1">
    <property type="entry name" value="HAD FAMILY PHOSPHATASE"/>
    <property type="match status" value="1"/>
</dbReference>
<evidence type="ECO:0000256" key="1">
    <source>
        <dbReference type="SAM" id="MobiDB-lite"/>
    </source>
</evidence>
<protein>
    <submittedName>
        <fullName evidence="2">Haloacid dehalogenase</fullName>
    </submittedName>
</protein>
<gene>
    <name evidence="2" type="ORF">DKT69_04770</name>
</gene>
<dbReference type="AlphaFoldDB" id="A0A317DQI8"/>
<dbReference type="InterPro" id="IPR052898">
    <property type="entry name" value="ACAD10-like"/>
</dbReference>
<dbReference type="EMBL" id="QGKS01000110">
    <property type="protein sequence ID" value="PWR16584.1"/>
    <property type="molecule type" value="Genomic_DNA"/>
</dbReference>
<dbReference type="InterPro" id="IPR006439">
    <property type="entry name" value="HAD-SF_hydro_IA"/>
</dbReference>
<dbReference type="PRINTS" id="PR00413">
    <property type="entry name" value="HADHALOGNASE"/>
</dbReference>
<dbReference type="NCBIfam" id="TIGR01509">
    <property type="entry name" value="HAD-SF-IA-v3"/>
    <property type="match status" value="1"/>
</dbReference>
<proteinExistence type="predicted"/>
<dbReference type="InterPro" id="IPR023198">
    <property type="entry name" value="PGP-like_dom2"/>
</dbReference>
<organism evidence="2 3">
    <name type="scientific">Micromonospora sicca</name>
    <dbReference type="NCBI Taxonomy" id="2202420"/>
    <lineage>
        <taxon>Bacteria</taxon>
        <taxon>Bacillati</taxon>
        <taxon>Actinomycetota</taxon>
        <taxon>Actinomycetes</taxon>
        <taxon>Micromonosporales</taxon>
        <taxon>Micromonosporaceae</taxon>
        <taxon>Micromonospora</taxon>
    </lineage>
</organism>
<dbReference type="Gene3D" id="3.40.50.1000">
    <property type="entry name" value="HAD superfamily/HAD-like"/>
    <property type="match status" value="1"/>
</dbReference>
<dbReference type="CDD" id="cd02603">
    <property type="entry name" value="HAD_sEH-N_like"/>
    <property type="match status" value="1"/>
</dbReference>
<reference evidence="2 3" key="1">
    <citation type="submission" date="2018-05" db="EMBL/GenBank/DDBJ databases">
        <title>Micromonosporas from Atacama Desert.</title>
        <authorList>
            <person name="Carro L."/>
            <person name="Golinska P."/>
            <person name="Klenk H.-P."/>
            <person name="Goodfellow M."/>
        </authorList>
    </citation>
    <scope>NUCLEOTIDE SEQUENCE [LARGE SCALE GENOMIC DNA]</scope>
    <source>
        <strain evidence="2 3">4G51</strain>
    </source>
</reference>
<dbReference type="Pfam" id="PF00702">
    <property type="entry name" value="Hydrolase"/>
    <property type="match status" value="1"/>
</dbReference>
<dbReference type="SFLD" id="SFLDG01129">
    <property type="entry name" value="C1.5:_HAD__Beta-PGM__Phosphata"/>
    <property type="match status" value="1"/>
</dbReference>
<evidence type="ECO:0000313" key="3">
    <source>
        <dbReference type="Proteomes" id="UP000246050"/>
    </source>
</evidence>
<dbReference type="Proteomes" id="UP000246050">
    <property type="component" value="Unassembled WGS sequence"/>
</dbReference>
<feature type="region of interest" description="Disordered" evidence="1">
    <location>
        <begin position="214"/>
        <end position="237"/>
    </location>
</feature>
<dbReference type="RefSeq" id="WP_109800378.1">
    <property type="nucleotide sequence ID" value="NZ_QGKS01000110.1"/>
</dbReference>
<accession>A0A317DQI8</accession>
<sequence>MSTADQVQAVIFDYGGVLTGPVRDSIAAWLHADGIDPASFSRTLKAWLSRDAPDGTPIHRLETGALSVEEFDALLAAELTTLDGRAVDPVGVLVRLFAGMRPDPAMFALAHELRDVGVRVGLLSNSWGNTYPRERIEALFDPVVISGEVGLRKPLAAIYALTLDRLGLPADRVLFVDDAEPNVLGARAVGMRALQHTDADTTRAALAELIPGLSRRPPTAAPRSELPHSVPVEELTP</sequence>
<comment type="caution">
    <text evidence="2">The sequence shown here is derived from an EMBL/GenBank/DDBJ whole genome shotgun (WGS) entry which is preliminary data.</text>
</comment>
<dbReference type="Gene3D" id="1.10.150.240">
    <property type="entry name" value="Putative phosphatase, domain 2"/>
    <property type="match status" value="1"/>
</dbReference>
<evidence type="ECO:0000313" key="2">
    <source>
        <dbReference type="EMBL" id="PWR16584.1"/>
    </source>
</evidence>
<dbReference type="SUPFAM" id="SSF56784">
    <property type="entry name" value="HAD-like"/>
    <property type="match status" value="1"/>
</dbReference>
<name>A0A317DQI8_9ACTN</name>
<dbReference type="PANTHER" id="PTHR47829">
    <property type="entry name" value="HYDROLASE, PUTATIVE (AFU_ORTHOLOGUE AFUA_1G12880)-RELATED"/>
    <property type="match status" value="1"/>
</dbReference>